<accession>A0A195DYD9</accession>
<evidence type="ECO:0000313" key="2">
    <source>
        <dbReference type="Proteomes" id="UP000078492"/>
    </source>
</evidence>
<sequence>MEKRCGCSLLVQRSFLDLRISARISDTGDDRGEPLKQASCRSMVARNIEMDQAGVAGHGPDCLSIANGAQAAHVTGTPNVYRMDRSVFQVLQERSPACQDCRCGKRPCAGHTASSSCATSFVRNARVYFSTAFLNLSWKGGKSKILAVPRSINTENKLFTKCVLLLIKQNKVTKQYYATRTDVPEATEHIAAFPICFWYCLEW</sequence>
<organism evidence="1 2">
    <name type="scientific">Trachymyrmex cornetzi</name>
    <dbReference type="NCBI Taxonomy" id="471704"/>
    <lineage>
        <taxon>Eukaryota</taxon>
        <taxon>Metazoa</taxon>
        <taxon>Ecdysozoa</taxon>
        <taxon>Arthropoda</taxon>
        <taxon>Hexapoda</taxon>
        <taxon>Insecta</taxon>
        <taxon>Pterygota</taxon>
        <taxon>Neoptera</taxon>
        <taxon>Endopterygota</taxon>
        <taxon>Hymenoptera</taxon>
        <taxon>Apocrita</taxon>
        <taxon>Aculeata</taxon>
        <taxon>Formicoidea</taxon>
        <taxon>Formicidae</taxon>
        <taxon>Myrmicinae</taxon>
        <taxon>Trachymyrmex</taxon>
    </lineage>
</organism>
<dbReference type="EMBL" id="KQ980066">
    <property type="protein sequence ID" value="KYN17898.1"/>
    <property type="molecule type" value="Genomic_DNA"/>
</dbReference>
<gene>
    <name evidence="1" type="ORF">ALC57_09780</name>
</gene>
<proteinExistence type="predicted"/>
<reference evidence="1 2" key="1">
    <citation type="submission" date="2015-09" db="EMBL/GenBank/DDBJ databases">
        <title>Trachymyrmex cornetzi WGS genome.</title>
        <authorList>
            <person name="Nygaard S."/>
            <person name="Hu H."/>
            <person name="Boomsma J."/>
            <person name="Zhang G."/>
        </authorList>
    </citation>
    <scope>NUCLEOTIDE SEQUENCE [LARGE SCALE GENOMIC DNA]</scope>
    <source>
        <strain evidence="1">Tcor2-1</strain>
        <tissue evidence="1">Whole body</tissue>
    </source>
</reference>
<evidence type="ECO:0000313" key="1">
    <source>
        <dbReference type="EMBL" id="KYN17898.1"/>
    </source>
</evidence>
<protein>
    <submittedName>
        <fullName evidence="1">Uncharacterized protein</fullName>
    </submittedName>
</protein>
<dbReference type="Proteomes" id="UP000078492">
    <property type="component" value="Unassembled WGS sequence"/>
</dbReference>
<name>A0A195DYD9_9HYME</name>
<keyword evidence="2" id="KW-1185">Reference proteome</keyword>
<dbReference type="AlphaFoldDB" id="A0A195DYD9"/>